<organism evidence="8 9">
    <name type="scientific">Striga asiatica</name>
    <name type="common">Asiatic witchweed</name>
    <name type="synonym">Buchnera asiatica</name>
    <dbReference type="NCBI Taxonomy" id="4170"/>
    <lineage>
        <taxon>Eukaryota</taxon>
        <taxon>Viridiplantae</taxon>
        <taxon>Streptophyta</taxon>
        <taxon>Embryophyta</taxon>
        <taxon>Tracheophyta</taxon>
        <taxon>Spermatophyta</taxon>
        <taxon>Magnoliopsida</taxon>
        <taxon>eudicotyledons</taxon>
        <taxon>Gunneridae</taxon>
        <taxon>Pentapetalae</taxon>
        <taxon>asterids</taxon>
        <taxon>lamiids</taxon>
        <taxon>Lamiales</taxon>
        <taxon>Orobanchaceae</taxon>
        <taxon>Buchnereae</taxon>
        <taxon>Striga</taxon>
    </lineage>
</organism>
<feature type="domain" description="Bromo" evidence="6">
    <location>
        <begin position="1162"/>
        <end position="1234"/>
    </location>
</feature>
<keyword evidence="9" id="KW-1185">Reference proteome</keyword>
<gene>
    <name evidence="8" type="ORF">STAS_05023</name>
</gene>
<feature type="compositionally biased region" description="Polar residues" evidence="5">
    <location>
        <begin position="37"/>
        <end position="71"/>
    </location>
</feature>
<reference evidence="9" key="1">
    <citation type="journal article" date="2019" name="Curr. Biol.">
        <title>Genome Sequence of Striga asiatica Provides Insight into the Evolution of Plant Parasitism.</title>
        <authorList>
            <person name="Yoshida S."/>
            <person name="Kim S."/>
            <person name="Wafula E.K."/>
            <person name="Tanskanen J."/>
            <person name="Kim Y.M."/>
            <person name="Honaas L."/>
            <person name="Yang Z."/>
            <person name="Spallek T."/>
            <person name="Conn C.E."/>
            <person name="Ichihashi Y."/>
            <person name="Cheong K."/>
            <person name="Cui S."/>
            <person name="Der J.P."/>
            <person name="Gundlach H."/>
            <person name="Jiao Y."/>
            <person name="Hori C."/>
            <person name="Ishida J.K."/>
            <person name="Kasahara H."/>
            <person name="Kiba T."/>
            <person name="Kim M.S."/>
            <person name="Koo N."/>
            <person name="Laohavisit A."/>
            <person name="Lee Y.H."/>
            <person name="Lumba S."/>
            <person name="McCourt P."/>
            <person name="Mortimer J.C."/>
            <person name="Mutuku J.M."/>
            <person name="Nomura T."/>
            <person name="Sasaki-Sekimoto Y."/>
            <person name="Seto Y."/>
            <person name="Wang Y."/>
            <person name="Wakatake T."/>
            <person name="Sakakibara H."/>
            <person name="Demura T."/>
            <person name="Yamaguchi S."/>
            <person name="Yoneyama K."/>
            <person name="Manabe R.I."/>
            <person name="Nelson D.C."/>
            <person name="Schulman A.H."/>
            <person name="Timko M.P."/>
            <person name="dePamphilis C.W."/>
            <person name="Choi D."/>
            <person name="Shirasu K."/>
        </authorList>
    </citation>
    <scope>NUCLEOTIDE SEQUENCE [LARGE SCALE GENOMIC DNA]</scope>
    <source>
        <strain evidence="9">cv. UVA1</strain>
    </source>
</reference>
<dbReference type="Gene3D" id="1.20.1270.220">
    <property type="match status" value="2"/>
</dbReference>
<feature type="compositionally biased region" description="Basic and acidic residues" evidence="5">
    <location>
        <begin position="573"/>
        <end position="588"/>
    </location>
</feature>
<feature type="compositionally biased region" description="Low complexity" evidence="5">
    <location>
        <begin position="843"/>
        <end position="863"/>
    </location>
</feature>
<feature type="domain" description="NET" evidence="7">
    <location>
        <begin position="1331"/>
        <end position="1412"/>
    </location>
</feature>
<dbReference type="InterPro" id="IPR018359">
    <property type="entry name" value="Bromodomain_CS"/>
</dbReference>
<dbReference type="InterPro" id="IPR038336">
    <property type="entry name" value="NET_sf"/>
</dbReference>
<dbReference type="Pfam" id="PF00439">
    <property type="entry name" value="Bromodomain"/>
    <property type="match status" value="2"/>
</dbReference>
<feature type="region of interest" description="Disordered" evidence="5">
    <location>
        <begin position="353"/>
        <end position="376"/>
    </location>
</feature>
<feature type="compositionally biased region" description="Polar residues" evidence="5">
    <location>
        <begin position="802"/>
        <end position="824"/>
    </location>
</feature>
<evidence type="ECO:0000256" key="3">
    <source>
        <dbReference type="ARBA" id="ARBA00023163"/>
    </source>
</evidence>
<evidence type="ECO:0000256" key="4">
    <source>
        <dbReference type="PROSITE-ProRule" id="PRU00035"/>
    </source>
</evidence>
<keyword evidence="2 4" id="KW-0103">Bromodomain</keyword>
<feature type="region of interest" description="Disordered" evidence="5">
    <location>
        <begin position="1445"/>
        <end position="1533"/>
    </location>
</feature>
<evidence type="ECO:0000256" key="1">
    <source>
        <dbReference type="ARBA" id="ARBA00023015"/>
    </source>
</evidence>
<feature type="region of interest" description="Disordered" evidence="5">
    <location>
        <begin position="546"/>
        <end position="592"/>
    </location>
</feature>
<dbReference type="InterPro" id="IPR001487">
    <property type="entry name" value="Bromodomain"/>
</dbReference>
<dbReference type="PROSITE" id="PS50014">
    <property type="entry name" value="BROMODOMAIN_2"/>
    <property type="match status" value="2"/>
</dbReference>
<dbReference type="PROSITE" id="PS00633">
    <property type="entry name" value="BROMODOMAIN_1"/>
    <property type="match status" value="2"/>
</dbReference>
<dbReference type="InterPro" id="IPR036427">
    <property type="entry name" value="Bromodomain-like_sf"/>
</dbReference>
<feature type="region of interest" description="Disordered" evidence="5">
    <location>
        <begin position="1307"/>
        <end position="1349"/>
    </location>
</feature>
<feature type="compositionally biased region" description="Basic and acidic residues" evidence="5">
    <location>
        <begin position="1333"/>
        <end position="1348"/>
    </location>
</feature>
<sequence>MASETLGDSGEDLIAKARDRWTEKSIVYTRRNRKNAPKTSINDDNTPTTTASVRENPSSAVLTASANSIPTRTEVSTAVSSADASLSPPPAAASCLAQDSGNGLVIKEKENGFSLQSQDANEDSQIRTPEPLNLECLPTPDANKAQNLENRPPDGNEDLGSPQTPQVKGNGVVKPLVMSTVDDRIKFNLSKATAKDDIKDFRRTLLSEIEQVSRLVKELEAKELEITPNNTQISNNDVSNVSNYVAANGSSLSGYSYPQTQLARNEVADRRLLVRVNSEVGPLENPEPRHVGLSRVNSDMGAARIIEPRLYNRQLSVAVMENNNRGSEFVEKEKRTPKANQFYRNSEFLLGKDRLPPENNKRLKTGNGRKHGGDNERGFGFGFEKSRNQMFKNCSSLLQRLMKHKHGWVFNEPVDVKGLGLMDYHDIIKHPMDLGTIKSRLSQNWYKSPQDFAEDVRLVFRNAMTYNPKGQDVHFMAEQLSQIFEERWAIIEAEYNSNWKHRMYYDGRMQAPFSRKAPPQNPYGAGSISLYVPPGTQLRAFDRPELGVSPMSVDPKAQRPNAGRTPVPKKPKAKDPDKRDMTYEEKQRLSNNLQGLPSEKLDAIVQIIKKRNTALSQHDDEIEVDIDSVDPETLWELDRFVTNYKKSLSKNKRKAELALQARTASSQNVVLKNSVPPVVDQIGRGSAFERSTGPPANGDNQVNNGSRSSSSSSSSSDSGSSSSDSWPIYIQTAIVPLQMDQMVGIHLSHKTTIIMQIRKFTCCMASETLGNSGDDLIAKARDRWTEKSIVYTRRNRKKAPKTSINDDNAPTTTASVPENPSSAVLTASANSIPAQTEVSTTVSSADASLSPPPAAACSPAQDSGNGLLIKEKENGSSLQSQHVQEQPQHGLSDANEDSRIQTPEPLNLERLPSSDANKSQNLENIQPNGNEDLGLPQTPQVKGNGVAKPLVLCTVDDRIRFKLSKVTAKDDIKDFRRTLLSELEQVSRLVKELEARELQIAPNNIQISNNDVSNVSNYGYRYPQTQLARNEVADRRLLVRVNSEVGPLENPEPRHVGLSRVNSDMGAARIIEPRLYNRQLSVAVMENNNRGSEFVEKEKRTPKANQFYRNSEFLLGKDRLPPENNKRLKTGNGRKEHGFGFGFEKSRNQMFKNCSSLLQRLMKHKHGWVFNEPVDVKGLGLIDYHDIIKQPMDLGTIKSRLSQNRYKSPRDFAEDVRLVFRNAMTYNPKGQDVHFMAEQLSQIFEERWAIIEAEYNSNWKHRMYHDGRMQAPFSRKAPPQNPYGPGSISLYMPPGTQLRAFDRPELGVSPMSVDSKGQRPHAARTPVPKKPKAKDPDKRDMTYEEKQRLSNNLQGLPTEKLDAIVQIIKKRNTALSQHDDEIEVDIDSVDPETLWELDRFVTNYKKSLSKNKRKAELALQARTASNQNVVLKNSVPPVLDQIGRGSAFERSTGPPADGDNQVNNGSRSSSSSSSSSDSGSSSSDSDSDSSSADGSDGGHSPNTMCPMGQRVDGYADDARPANDGFTAVLNATR</sequence>
<evidence type="ECO:0000313" key="9">
    <source>
        <dbReference type="Proteomes" id="UP000325081"/>
    </source>
</evidence>
<evidence type="ECO:0000313" key="8">
    <source>
        <dbReference type="EMBL" id="GER29182.1"/>
    </source>
</evidence>
<feature type="compositionally biased region" description="Basic residues" evidence="5">
    <location>
        <begin position="1318"/>
        <end position="1332"/>
    </location>
</feature>
<proteinExistence type="predicted"/>
<dbReference type="EMBL" id="BKCP01003336">
    <property type="protein sequence ID" value="GER29182.1"/>
    <property type="molecule type" value="Genomic_DNA"/>
</dbReference>
<protein>
    <submittedName>
        <fullName evidence="8">Bromodomain-containing protein</fullName>
    </submittedName>
</protein>
<feature type="compositionally biased region" description="Low complexity" evidence="5">
    <location>
        <begin position="1465"/>
        <end position="1500"/>
    </location>
</feature>
<dbReference type="PRINTS" id="PR00503">
    <property type="entry name" value="BROMODOMAIN"/>
</dbReference>
<dbReference type="SMART" id="SM00297">
    <property type="entry name" value="BROMO"/>
    <property type="match status" value="2"/>
</dbReference>
<keyword evidence="1" id="KW-0805">Transcription regulation</keyword>
<feature type="domain" description="NET" evidence="7">
    <location>
        <begin position="571"/>
        <end position="652"/>
    </location>
</feature>
<evidence type="ECO:0000256" key="2">
    <source>
        <dbReference type="ARBA" id="ARBA00023117"/>
    </source>
</evidence>
<keyword evidence="3" id="KW-0804">Transcription</keyword>
<feature type="compositionally biased region" description="Polar residues" evidence="5">
    <location>
        <begin position="914"/>
        <end position="929"/>
    </location>
</feature>
<dbReference type="InterPro" id="IPR027353">
    <property type="entry name" value="NET_dom"/>
</dbReference>
<dbReference type="PANTHER" id="PTHR45926">
    <property type="entry name" value="OSJNBA0053K19.4 PROTEIN"/>
    <property type="match status" value="1"/>
</dbReference>
<feature type="region of interest" description="Disordered" evidence="5">
    <location>
        <begin position="793"/>
        <end position="824"/>
    </location>
</feature>
<dbReference type="SUPFAM" id="SSF47370">
    <property type="entry name" value="Bromodomain"/>
    <property type="match status" value="2"/>
</dbReference>
<feature type="compositionally biased region" description="Polar residues" evidence="5">
    <location>
        <begin position="875"/>
        <end position="889"/>
    </location>
</feature>
<feature type="compositionally biased region" description="Low complexity" evidence="5">
    <location>
        <begin position="705"/>
        <end position="724"/>
    </location>
</feature>
<dbReference type="Gene3D" id="1.20.920.10">
    <property type="entry name" value="Bromodomain-like"/>
    <property type="match status" value="2"/>
</dbReference>
<feature type="region of interest" description="Disordered" evidence="5">
    <location>
        <begin position="130"/>
        <end position="170"/>
    </location>
</feature>
<dbReference type="InterPro" id="IPR037377">
    <property type="entry name" value="GTE_bromo"/>
</dbReference>
<name>A0A5A7P8Y6_STRAF</name>
<accession>A0A5A7P8Y6</accession>
<feature type="region of interest" description="Disordered" evidence="5">
    <location>
        <begin position="685"/>
        <end position="724"/>
    </location>
</feature>
<dbReference type="CDD" id="cd05506">
    <property type="entry name" value="Bromo_plant1"/>
    <property type="match status" value="2"/>
</dbReference>
<dbReference type="Pfam" id="PF17035">
    <property type="entry name" value="BET"/>
    <property type="match status" value="2"/>
</dbReference>
<evidence type="ECO:0000259" key="7">
    <source>
        <dbReference type="PROSITE" id="PS51525"/>
    </source>
</evidence>
<comment type="caution">
    <text evidence="8">The sequence shown here is derived from an EMBL/GenBank/DDBJ whole genome shotgun (WGS) entry which is preliminary data.</text>
</comment>
<feature type="domain" description="Bromo" evidence="6">
    <location>
        <begin position="402"/>
        <end position="474"/>
    </location>
</feature>
<feature type="region of interest" description="Disordered" evidence="5">
    <location>
        <begin position="28"/>
        <end position="71"/>
    </location>
</feature>
<evidence type="ECO:0000259" key="6">
    <source>
        <dbReference type="PROSITE" id="PS50014"/>
    </source>
</evidence>
<dbReference type="Proteomes" id="UP000325081">
    <property type="component" value="Unassembled WGS sequence"/>
</dbReference>
<dbReference type="PROSITE" id="PS51525">
    <property type="entry name" value="NET"/>
    <property type="match status" value="2"/>
</dbReference>
<feature type="region of interest" description="Disordered" evidence="5">
    <location>
        <begin position="837"/>
        <end position="941"/>
    </location>
</feature>
<dbReference type="OrthoDB" id="21449at2759"/>
<evidence type="ECO:0000256" key="5">
    <source>
        <dbReference type="SAM" id="MobiDB-lite"/>
    </source>
</evidence>
<feature type="region of interest" description="Disordered" evidence="5">
    <location>
        <begin position="1272"/>
        <end position="1295"/>
    </location>
</feature>